<dbReference type="RefSeq" id="WP_007207278.1">
    <property type="nucleotide sequence ID" value="NZ_GL622241.1"/>
</dbReference>
<dbReference type="PATRIC" id="fig|888064.11.peg.1068"/>
<name>E6LD17_ENTI1</name>
<gene>
    <name evidence="2" type="ORF">HMPREF9088_0257</name>
</gene>
<keyword evidence="1" id="KW-1133">Transmembrane helix</keyword>
<evidence type="ECO:0000313" key="2">
    <source>
        <dbReference type="EMBL" id="EFU74892.1"/>
    </source>
</evidence>
<dbReference type="HOGENOM" id="CLU_213017_1_0_9"/>
<keyword evidence="3" id="KW-1185">Reference proteome</keyword>
<reference evidence="2 3" key="1">
    <citation type="submission" date="2010-12" db="EMBL/GenBank/DDBJ databases">
        <authorList>
            <person name="Muzny D."/>
            <person name="Qin X."/>
            <person name="Deng J."/>
            <person name="Jiang H."/>
            <person name="Liu Y."/>
            <person name="Qu J."/>
            <person name="Song X.-Z."/>
            <person name="Zhang L."/>
            <person name="Thornton R."/>
            <person name="Coyle M."/>
            <person name="Francisco L."/>
            <person name="Jackson L."/>
            <person name="Javaid M."/>
            <person name="Korchina V."/>
            <person name="Kovar C."/>
            <person name="Mata R."/>
            <person name="Mathew T."/>
            <person name="Ngo R."/>
            <person name="Nguyen L."/>
            <person name="Nguyen N."/>
            <person name="Okwuonu G."/>
            <person name="Ongeri F."/>
            <person name="Pham C."/>
            <person name="Simmons D."/>
            <person name="Wilczek-Boney K."/>
            <person name="Hale W."/>
            <person name="Jakkamsetti A."/>
            <person name="Pham P."/>
            <person name="Ruth R."/>
            <person name="San Lucas F."/>
            <person name="Warren J."/>
            <person name="Zhang J."/>
            <person name="Zhao Z."/>
            <person name="Zhou C."/>
            <person name="Zhu D."/>
            <person name="Lee S."/>
            <person name="Bess C."/>
            <person name="Blankenburg K."/>
            <person name="Forbes L."/>
            <person name="Fu Q."/>
            <person name="Gubbala S."/>
            <person name="Hirani K."/>
            <person name="Jayaseelan J.C."/>
            <person name="Lara F."/>
            <person name="Munidasa M."/>
            <person name="Palculict T."/>
            <person name="Patil S."/>
            <person name="Pu L.-L."/>
            <person name="Saada N."/>
            <person name="Tang L."/>
            <person name="Weissenberger G."/>
            <person name="Zhu Y."/>
            <person name="Hemphill L."/>
            <person name="Shang Y."/>
            <person name="Youmans B."/>
            <person name="Ayvaz T."/>
            <person name="Ross M."/>
            <person name="Santibanez J."/>
            <person name="Aqrawi P."/>
            <person name="Gross S."/>
            <person name="Joshi V."/>
            <person name="Fowler G."/>
            <person name="Nazareth L."/>
            <person name="Reid J."/>
            <person name="Worley K."/>
            <person name="Petrosino J."/>
            <person name="Highlander S."/>
            <person name="Gibbs R."/>
        </authorList>
    </citation>
    <scope>NUCLEOTIDE SEQUENCE [LARGE SCALE GENOMIC DNA]</scope>
    <source>
        <strain evidence="3">DSM 15952 / CCUG 50447 / LMG 22039 / TP 1.5</strain>
    </source>
</reference>
<organism evidence="2 3">
    <name type="scientific">Enterococcus italicus (strain DSM 15952 / CCUG 50447 / LMG 22039 / TP 1.5)</name>
    <dbReference type="NCBI Taxonomy" id="888064"/>
    <lineage>
        <taxon>Bacteria</taxon>
        <taxon>Bacillati</taxon>
        <taxon>Bacillota</taxon>
        <taxon>Bacilli</taxon>
        <taxon>Lactobacillales</taxon>
        <taxon>Enterococcaceae</taxon>
        <taxon>Enterococcus</taxon>
    </lineage>
</organism>
<dbReference type="Proteomes" id="UP000010296">
    <property type="component" value="Unassembled WGS sequence"/>
</dbReference>
<keyword evidence="1" id="KW-0812">Transmembrane</keyword>
<protein>
    <submittedName>
        <fullName evidence="2">Uncharacterized protein</fullName>
    </submittedName>
</protein>
<comment type="caution">
    <text evidence="2">The sequence shown here is derived from an EMBL/GenBank/DDBJ whole genome shotgun (WGS) entry which is preliminary data.</text>
</comment>
<dbReference type="AlphaFoldDB" id="E6LD17"/>
<proteinExistence type="predicted"/>
<dbReference type="NCBIfam" id="NF040909">
    <property type="entry name" value="OadG_rel_small"/>
    <property type="match status" value="1"/>
</dbReference>
<dbReference type="GeneID" id="302706774"/>
<evidence type="ECO:0000256" key="1">
    <source>
        <dbReference type="SAM" id="Phobius"/>
    </source>
</evidence>
<feature type="transmembrane region" description="Helical" evidence="1">
    <location>
        <begin position="12"/>
        <end position="32"/>
    </location>
</feature>
<evidence type="ECO:0000313" key="3">
    <source>
        <dbReference type="Proteomes" id="UP000010296"/>
    </source>
</evidence>
<sequence length="44" mass="5031">MNINLEDLKQSFELLLMGWGGVFFVLFLIYLASKGLAKLFPPKK</sequence>
<dbReference type="STRING" id="888064.HMPREF9088_0257"/>
<accession>E6LD17</accession>
<keyword evidence="1" id="KW-0472">Membrane</keyword>
<dbReference type="EMBL" id="AEPV01000007">
    <property type="protein sequence ID" value="EFU74892.1"/>
    <property type="molecule type" value="Genomic_DNA"/>
</dbReference>